<evidence type="ECO:0000313" key="2">
    <source>
        <dbReference type="EMBL" id="EJT79994.1"/>
    </source>
</evidence>
<proteinExistence type="predicted"/>
<reference evidence="3" key="5">
    <citation type="submission" date="2018-04" db="UniProtKB">
        <authorList>
            <consortium name="EnsemblFungi"/>
        </authorList>
    </citation>
    <scope>IDENTIFICATION</scope>
    <source>
        <strain evidence="3">R3-111a-1</strain>
    </source>
</reference>
<dbReference type="VEuPathDB" id="FungiDB:GGTG_00001"/>
<organism evidence="2">
    <name type="scientific">Gaeumannomyces tritici (strain R3-111a-1)</name>
    <name type="common">Wheat and barley take-all root rot fungus</name>
    <name type="synonym">Gaeumannomyces graminis var. tritici</name>
    <dbReference type="NCBI Taxonomy" id="644352"/>
    <lineage>
        <taxon>Eukaryota</taxon>
        <taxon>Fungi</taxon>
        <taxon>Dikarya</taxon>
        <taxon>Ascomycota</taxon>
        <taxon>Pezizomycotina</taxon>
        <taxon>Sordariomycetes</taxon>
        <taxon>Sordariomycetidae</taxon>
        <taxon>Magnaporthales</taxon>
        <taxon>Magnaporthaceae</taxon>
        <taxon>Gaeumannomyces</taxon>
    </lineage>
</organism>
<feature type="region of interest" description="Disordered" evidence="1">
    <location>
        <begin position="57"/>
        <end position="111"/>
    </location>
</feature>
<reference evidence="2" key="3">
    <citation type="submission" date="2010-09" db="EMBL/GenBank/DDBJ databases">
        <title>Annotation of Gaeumannomyces graminis var. tritici R3-111a-1.</title>
        <authorList>
            <consortium name="The Broad Institute Genome Sequencing Platform"/>
            <person name="Ma L.-J."/>
            <person name="Dead R."/>
            <person name="Young S.K."/>
            <person name="Zeng Q."/>
            <person name="Gargeya S."/>
            <person name="Fitzgerald M."/>
            <person name="Haas B."/>
            <person name="Abouelleil A."/>
            <person name="Alvarado L."/>
            <person name="Arachchi H.M."/>
            <person name="Berlin A."/>
            <person name="Brown A."/>
            <person name="Chapman S.B."/>
            <person name="Chen Z."/>
            <person name="Dunbar C."/>
            <person name="Freedman E."/>
            <person name="Gearin G."/>
            <person name="Gellesch M."/>
            <person name="Goldberg J."/>
            <person name="Griggs A."/>
            <person name="Gujja S."/>
            <person name="Heiman D."/>
            <person name="Howarth C."/>
            <person name="Larson L."/>
            <person name="Lui A."/>
            <person name="MacDonald P.J.P."/>
            <person name="Mehta T."/>
            <person name="Montmayeur A."/>
            <person name="Murphy C."/>
            <person name="Neiman D."/>
            <person name="Pearson M."/>
            <person name="Priest M."/>
            <person name="Roberts A."/>
            <person name="Saif S."/>
            <person name="Shea T."/>
            <person name="Shenoy N."/>
            <person name="Sisk P."/>
            <person name="Stolte C."/>
            <person name="Sykes S."/>
            <person name="Yandava C."/>
            <person name="Wortman J."/>
            <person name="Nusbaum C."/>
            <person name="Birren B."/>
        </authorList>
    </citation>
    <scope>NUCLEOTIDE SEQUENCE</scope>
    <source>
        <strain evidence="2">R3-111a-1</strain>
    </source>
</reference>
<evidence type="ECO:0000313" key="4">
    <source>
        <dbReference type="Proteomes" id="UP000006039"/>
    </source>
</evidence>
<sequence>MYVPSHRALQSACNLLAVLVSPQVSVDLPVMLAAPWPTSTNPPISWLQVPKRNTVGLRKPKDTFASPRKSLNRKLHWPPEEERSNSYAPKSVLADPPPYPADGRTETYPPA</sequence>
<accession>J3NFF5</accession>
<evidence type="ECO:0000313" key="3">
    <source>
        <dbReference type="EnsemblFungi" id="EJT79994"/>
    </source>
</evidence>
<keyword evidence="4" id="KW-1185">Reference proteome</keyword>
<reference evidence="2" key="2">
    <citation type="submission" date="2010-07" db="EMBL/GenBank/DDBJ databases">
        <authorList>
            <consortium name="The Broad Institute Genome Sequencing Platform"/>
            <consortium name="Broad Institute Genome Sequencing Center for Infectious Disease"/>
            <person name="Ma L.-J."/>
            <person name="Dead R."/>
            <person name="Young S."/>
            <person name="Zeng Q."/>
            <person name="Koehrsen M."/>
            <person name="Alvarado L."/>
            <person name="Berlin A."/>
            <person name="Chapman S.B."/>
            <person name="Chen Z."/>
            <person name="Freedman E."/>
            <person name="Gellesch M."/>
            <person name="Goldberg J."/>
            <person name="Griggs A."/>
            <person name="Gujja S."/>
            <person name="Heilman E.R."/>
            <person name="Heiman D."/>
            <person name="Hepburn T."/>
            <person name="Howarth C."/>
            <person name="Jen D."/>
            <person name="Larson L."/>
            <person name="Mehta T."/>
            <person name="Neiman D."/>
            <person name="Pearson M."/>
            <person name="Roberts A."/>
            <person name="Saif S."/>
            <person name="Shea T."/>
            <person name="Shenoy N."/>
            <person name="Sisk P."/>
            <person name="Stolte C."/>
            <person name="Sykes S."/>
            <person name="Walk T."/>
            <person name="White J."/>
            <person name="Yandava C."/>
            <person name="Haas B."/>
            <person name="Nusbaum C."/>
            <person name="Birren B."/>
        </authorList>
    </citation>
    <scope>NUCLEOTIDE SEQUENCE</scope>
    <source>
        <strain evidence="2">R3-111a-1</strain>
    </source>
</reference>
<dbReference type="GeneID" id="20340459"/>
<dbReference type="RefSeq" id="XP_009216003.1">
    <property type="nucleotide sequence ID" value="XM_009217739.1"/>
</dbReference>
<name>J3NFF5_GAET3</name>
<dbReference type="EnsemblFungi" id="EJT79994">
    <property type="protein sequence ID" value="EJT79994"/>
    <property type="gene ID" value="GGTG_00001"/>
</dbReference>
<gene>
    <name evidence="3" type="primary">20340459</name>
    <name evidence="2" type="ORF">GGTG_00001</name>
</gene>
<reference evidence="4" key="1">
    <citation type="submission" date="2010-07" db="EMBL/GenBank/DDBJ databases">
        <title>The genome sequence of Gaeumannomyces graminis var. tritici strain R3-111a-1.</title>
        <authorList>
            <consortium name="The Broad Institute Genome Sequencing Platform"/>
            <person name="Ma L.-J."/>
            <person name="Dead R."/>
            <person name="Young S."/>
            <person name="Zeng Q."/>
            <person name="Koehrsen M."/>
            <person name="Alvarado L."/>
            <person name="Berlin A."/>
            <person name="Chapman S.B."/>
            <person name="Chen Z."/>
            <person name="Freedman E."/>
            <person name="Gellesch M."/>
            <person name="Goldberg J."/>
            <person name="Griggs A."/>
            <person name="Gujja S."/>
            <person name="Heilman E.R."/>
            <person name="Heiman D."/>
            <person name="Hepburn T."/>
            <person name="Howarth C."/>
            <person name="Jen D."/>
            <person name="Larson L."/>
            <person name="Mehta T."/>
            <person name="Neiman D."/>
            <person name="Pearson M."/>
            <person name="Roberts A."/>
            <person name="Saif S."/>
            <person name="Shea T."/>
            <person name="Shenoy N."/>
            <person name="Sisk P."/>
            <person name="Stolte C."/>
            <person name="Sykes S."/>
            <person name="Walk T."/>
            <person name="White J."/>
            <person name="Yandava C."/>
            <person name="Haas B."/>
            <person name="Nusbaum C."/>
            <person name="Birren B."/>
        </authorList>
    </citation>
    <scope>NUCLEOTIDE SEQUENCE [LARGE SCALE GENOMIC DNA]</scope>
    <source>
        <strain evidence="4">R3-111a-1</strain>
    </source>
</reference>
<evidence type="ECO:0000256" key="1">
    <source>
        <dbReference type="SAM" id="MobiDB-lite"/>
    </source>
</evidence>
<protein>
    <submittedName>
        <fullName evidence="2 3">Uncharacterized protein</fullName>
    </submittedName>
</protein>
<reference evidence="3" key="4">
    <citation type="journal article" date="2015" name="G3 (Bethesda)">
        <title>Genome sequences of three phytopathogenic species of the Magnaporthaceae family of fungi.</title>
        <authorList>
            <person name="Okagaki L.H."/>
            <person name="Nunes C.C."/>
            <person name="Sailsbery J."/>
            <person name="Clay B."/>
            <person name="Brown D."/>
            <person name="John T."/>
            <person name="Oh Y."/>
            <person name="Young N."/>
            <person name="Fitzgerald M."/>
            <person name="Haas B.J."/>
            <person name="Zeng Q."/>
            <person name="Young S."/>
            <person name="Adiconis X."/>
            <person name="Fan L."/>
            <person name="Levin J.Z."/>
            <person name="Mitchell T.K."/>
            <person name="Okubara P.A."/>
            <person name="Farman M.L."/>
            <person name="Kohn L.M."/>
            <person name="Birren B."/>
            <person name="Ma L.-J."/>
            <person name="Dean R.A."/>
        </authorList>
    </citation>
    <scope>NUCLEOTIDE SEQUENCE</scope>
    <source>
        <strain evidence="3">R3-111a-1</strain>
    </source>
</reference>
<dbReference type="HOGENOM" id="CLU_2158548_0_0_1"/>
<dbReference type="Proteomes" id="UP000006039">
    <property type="component" value="Unassembled WGS sequence"/>
</dbReference>
<dbReference type="AlphaFoldDB" id="J3NFF5"/>
<dbReference type="EMBL" id="GL385395">
    <property type="protein sequence ID" value="EJT79994.1"/>
    <property type="molecule type" value="Genomic_DNA"/>
</dbReference>